<evidence type="ECO:0000313" key="4">
    <source>
        <dbReference type="Proteomes" id="UP000254209"/>
    </source>
</evidence>
<feature type="region of interest" description="Disordered" evidence="1">
    <location>
        <begin position="37"/>
        <end position="61"/>
    </location>
</feature>
<reference evidence="3 4" key="1">
    <citation type="submission" date="2018-06" db="EMBL/GenBank/DDBJ databases">
        <authorList>
            <consortium name="Pathogen Informatics"/>
            <person name="Doyle S."/>
        </authorList>
    </citation>
    <scope>NUCLEOTIDE SEQUENCE [LARGE SCALE GENOMIC DNA]</scope>
    <source>
        <strain evidence="3 4">NCTC10283</strain>
    </source>
</reference>
<keyword evidence="4" id="KW-1185">Reference proteome</keyword>
<sequence length="61" mass="6975">MDLTWARVLFTLLVFNFFALVLYIVFHKRNKTGYEDAGQSIMDDPDTPTENVHSNPDNGAK</sequence>
<keyword evidence="2" id="KW-0472">Membrane</keyword>
<accession>A0A376BNG1</accession>
<name>A0A376BNG1_9NEIS</name>
<organism evidence="3 4">
    <name type="scientific">Alysiella crassa</name>
    <dbReference type="NCBI Taxonomy" id="153491"/>
    <lineage>
        <taxon>Bacteria</taxon>
        <taxon>Pseudomonadati</taxon>
        <taxon>Pseudomonadota</taxon>
        <taxon>Betaproteobacteria</taxon>
        <taxon>Neisseriales</taxon>
        <taxon>Neisseriaceae</taxon>
        <taxon>Alysiella</taxon>
    </lineage>
</organism>
<evidence type="ECO:0000256" key="2">
    <source>
        <dbReference type="SAM" id="Phobius"/>
    </source>
</evidence>
<keyword evidence="2" id="KW-1133">Transmembrane helix</keyword>
<proteinExistence type="predicted"/>
<keyword evidence="2" id="KW-0812">Transmembrane</keyword>
<feature type="transmembrane region" description="Helical" evidence="2">
    <location>
        <begin position="6"/>
        <end position="26"/>
    </location>
</feature>
<dbReference type="RefSeq" id="WP_034294491.1">
    <property type="nucleotide sequence ID" value="NZ_CP091519.2"/>
</dbReference>
<evidence type="ECO:0000256" key="1">
    <source>
        <dbReference type="SAM" id="MobiDB-lite"/>
    </source>
</evidence>
<protein>
    <submittedName>
        <fullName evidence="3">Cbb3-type cytochrome oxidase, subunit 3</fullName>
    </submittedName>
</protein>
<gene>
    <name evidence="3" type="ORF">NCTC10283_01346</name>
</gene>
<dbReference type="STRING" id="1120980.GCA_000745955_02021"/>
<dbReference type="AlphaFoldDB" id="A0A376BNG1"/>
<dbReference type="EMBL" id="UFSO01000002">
    <property type="protein sequence ID" value="SSY71206.1"/>
    <property type="molecule type" value="Genomic_DNA"/>
</dbReference>
<feature type="compositionally biased region" description="Polar residues" evidence="1">
    <location>
        <begin position="48"/>
        <end position="61"/>
    </location>
</feature>
<dbReference type="Proteomes" id="UP000254209">
    <property type="component" value="Unassembled WGS sequence"/>
</dbReference>
<evidence type="ECO:0000313" key="3">
    <source>
        <dbReference type="EMBL" id="SSY71206.1"/>
    </source>
</evidence>
<dbReference type="OrthoDB" id="8604580at2"/>